<dbReference type="Pfam" id="PF00381">
    <property type="entry name" value="PTS-HPr"/>
    <property type="match status" value="1"/>
</dbReference>
<accession>A0A1H1AM28</accession>
<evidence type="ECO:0000256" key="1">
    <source>
        <dbReference type="ARBA" id="ARBA00004496"/>
    </source>
</evidence>
<evidence type="ECO:0000313" key="5">
    <source>
        <dbReference type="EMBL" id="RDI70435.1"/>
    </source>
</evidence>
<dbReference type="InterPro" id="IPR050399">
    <property type="entry name" value="HPr"/>
</dbReference>
<evidence type="ECO:0000256" key="2">
    <source>
        <dbReference type="ARBA" id="ARBA00022490"/>
    </source>
</evidence>
<dbReference type="PANTHER" id="PTHR33705:SF2">
    <property type="entry name" value="PHOSPHOCARRIER PROTEIN NPR"/>
    <property type="match status" value="1"/>
</dbReference>
<dbReference type="InterPro" id="IPR001020">
    <property type="entry name" value="PTS_HPr_His_P_site"/>
</dbReference>
<organism evidence="6 7">
    <name type="scientific">Halopelagius longus</name>
    <dbReference type="NCBI Taxonomy" id="1236180"/>
    <lineage>
        <taxon>Archaea</taxon>
        <taxon>Methanobacteriati</taxon>
        <taxon>Methanobacteriota</taxon>
        <taxon>Stenosarchaea group</taxon>
        <taxon>Halobacteria</taxon>
        <taxon>Halobacteriales</taxon>
        <taxon>Haloferacaceae</taxon>
    </lineage>
</organism>
<evidence type="ECO:0000256" key="3">
    <source>
        <dbReference type="ARBA" id="ARBA00022683"/>
    </source>
</evidence>
<reference evidence="5 8" key="3">
    <citation type="submission" date="2018-07" db="EMBL/GenBank/DDBJ databases">
        <title>Genome sequence of extremly halophilic archaeon Halopelagius longus strain BC12-B1.</title>
        <authorList>
            <person name="Zhang X."/>
        </authorList>
    </citation>
    <scope>NUCLEOTIDE SEQUENCE [LARGE SCALE GENOMIC DNA]</scope>
    <source>
        <strain evidence="5 8">BC12-B1</strain>
    </source>
</reference>
<dbReference type="EMBL" id="FNKQ01000002">
    <property type="protein sequence ID" value="SDQ40709.1"/>
    <property type="molecule type" value="Genomic_DNA"/>
</dbReference>
<evidence type="ECO:0000313" key="7">
    <source>
        <dbReference type="Proteomes" id="UP000199289"/>
    </source>
</evidence>
<dbReference type="AlphaFoldDB" id="A0A1H1AM28"/>
<dbReference type="InterPro" id="IPR035895">
    <property type="entry name" value="HPr-like_sf"/>
</dbReference>
<dbReference type="NCBIfam" id="NF041319">
    <property type="entry name" value="PTS-HPr_Halo"/>
    <property type="match status" value="1"/>
</dbReference>
<feature type="domain" description="HPr" evidence="4">
    <location>
        <begin position="1"/>
        <end position="88"/>
    </location>
</feature>
<dbReference type="CDD" id="cd00367">
    <property type="entry name" value="PTS-HPr_like"/>
    <property type="match status" value="1"/>
</dbReference>
<sequence length="88" mass="9118">MERTVTIVPEAGLHARPASKFVETANEFDADVTVGPPDGDRVDARSMLAVTGLGAGHGDEVILTAEGEDAEAALDALEEVLTTPEDGE</sequence>
<dbReference type="PROSITE" id="PS51350">
    <property type="entry name" value="PTS_HPR_DOM"/>
    <property type="match status" value="1"/>
</dbReference>
<dbReference type="GO" id="GO:0009401">
    <property type="term" value="P:phosphoenolpyruvate-dependent sugar phosphotransferase system"/>
    <property type="evidence" value="ECO:0007669"/>
    <property type="project" value="UniProtKB-KW"/>
</dbReference>
<dbReference type="PANTHER" id="PTHR33705">
    <property type="entry name" value="PHOSPHOCARRIER PROTEIN HPR"/>
    <property type="match status" value="1"/>
</dbReference>
<dbReference type="InterPro" id="IPR054908">
    <property type="entry name" value="PTS-HPr"/>
</dbReference>
<evidence type="ECO:0000313" key="8">
    <source>
        <dbReference type="Proteomes" id="UP000255421"/>
    </source>
</evidence>
<dbReference type="InterPro" id="IPR000032">
    <property type="entry name" value="HPr-like"/>
</dbReference>
<comment type="subcellular location">
    <subcellularLocation>
        <location evidence="1">Cytoplasm</location>
    </subcellularLocation>
</comment>
<name>A0A1H1AM28_9EURY</name>
<gene>
    <name evidence="5" type="ORF">DWB78_01150</name>
    <name evidence="6" type="ORF">SAMN05216278_1400</name>
</gene>
<evidence type="ECO:0000259" key="4">
    <source>
        <dbReference type="PROSITE" id="PS51350"/>
    </source>
</evidence>
<dbReference type="EMBL" id="QQST01000001">
    <property type="protein sequence ID" value="RDI70435.1"/>
    <property type="molecule type" value="Genomic_DNA"/>
</dbReference>
<keyword evidence="2" id="KW-0963">Cytoplasm</keyword>
<dbReference type="Proteomes" id="UP000255421">
    <property type="component" value="Unassembled WGS sequence"/>
</dbReference>
<dbReference type="RefSeq" id="WP_092535018.1">
    <property type="nucleotide sequence ID" value="NZ_FNKQ01000002.1"/>
</dbReference>
<dbReference type="Gene3D" id="3.30.1340.10">
    <property type="entry name" value="HPr-like"/>
    <property type="match status" value="1"/>
</dbReference>
<proteinExistence type="predicted"/>
<dbReference type="Proteomes" id="UP000199289">
    <property type="component" value="Unassembled WGS sequence"/>
</dbReference>
<dbReference type="PRINTS" id="PR00107">
    <property type="entry name" value="PHOSPHOCPHPR"/>
</dbReference>
<dbReference type="GO" id="GO:0005737">
    <property type="term" value="C:cytoplasm"/>
    <property type="evidence" value="ECO:0007669"/>
    <property type="project" value="UniProtKB-SubCell"/>
</dbReference>
<dbReference type="PROSITE" id="PS00369">
    <property type="entry name" value="PTS_HPR_HIS"/>
    <property type="match status" value="1"/>
</dbReference>
<protein>
    <submittedName>
        <fullName evidence="5">HPr family phosphocarrier protein</fullName>
    </submittedName>
    <submittedName>
        <fullName evidence="6">Phosphocarrier protein HPr</fullName>
    </submittedName>
</protein>
<reference evidence="6" key="1">
    <citation type="submission" date="2016-10" db="EMBL/GenBank/DDBJ databases">
        <authorList>
            <person name="de Groot N.N."/>
        </authorList>
    </citation>
    <scope>NUCLEOTIDE SEQUENCE [LARGE SCALE GENOMIC DNA]</scope>
    <source>
        <strain evidence="6">CGMCC 1.12397</strain>
    </source>
</reference>
<keyword evidence="3" id="KW-0598">Phosphotransferase system</keyword>
<evidence type="ECO:0000313" key="6">
    <source>
        <dbReference type="EMBL" id="SDQ40709.1"/>
    </source>
</evidence>
<keyword evidence="8" id="KW-1185">Reference proteome</keyword>
<dbReference type="NCBIfam" id="TIGR01003">
    <property type="entry name" value="PTS_HPr_family"/>
    <property type="match status" value="1"/>
</dbReference>
<dbReference type="OrthoDB" id="307063at2157"/>
<reference evidence="7" key="2">
    <citation type="submission" date="2016-10" db="EMBL/GenBank/DDBJ databases">
        <authorList>
            <person name="Varghese N."/>
            <person name="Submissions S."/>
        </authorList>
    </citation>
    <scope>NUCLEOTIDE SEQUENCE [LARGE SCALE GENOMIC DNA]</scope>
    <source>
        <strain evidence="7">CGMCC 1.12397</strain>
    </source>
</reference>
<dbReference type="SUPFAM" id="SSF55594">
    <property type="entry name" value="HPr-like"/>
    <property type="match status" value="1"/>
</dbReference>